<accession>A0AAV6UCS7</accession>
<dbReference type="AlphaFoldDB" id="A0AAV6UCS7"/>
<keyword evidence="11 12" id="KW-0407">Ion channel</keyword>
<dbReference type="GO" id="GO:0005886">
    <property type="term" value="C:plasma membrane"/>
    <property type="evidence" value="ECO:0007669"/>
    <property type="project" value="TreeGrafter"/>
</dbReference>
<dbReference type="Proteomes" id="UP000827092">
    <property type="component" value="Unassembled WGS sequence"/>
</dbReference>
<comment type="subcellular location">
    <subcellularLocation>
        <location evidence="1">Membrane</location>
        <topology evidence="1">Multi-pass membrane protein</topology>
    </subcellularLocation>
</comment>
<evidence type="ECO:0000256" key="13">
    <source>
        <dbReference type="SAM" id="Phobius"/>
    </source>
</evidence>
<dbReference type="InterPro" id="IPR001873">
    <property type="entry name" value="ENaC"/>
</dbReference>
<evidence type="ECO:0000256" key="7">
    <source>
        <dbReference type="ARBA" id="ARBA00023053"/>
    </source>
</evidence>
<evidence type="ECO:0000256" key="8">
    <source>
        <dbReference type="ARBA" id="ARBA00023065"/>
    </source>
</evidence>
<comment type="caution">
    <text evidence="14">The sequence shown here is derived from an EMBL/GenBank/DDBJ whole genome shotgun (WGS) entry which is preliminary data.</text>
</comment>
<evidence type="ECO:0000256" key="10">
    <source>
        <dbReference type="ARBA" id="ARBA00023201"/>
    </source>
</evidence>
<sequence length="497" mass="56515">MEPKRVLKIVLKAVVVVLCVIGYLYQTYEFLELYFTYPTVVDIQVSMPSDIDIPAISICSTHGIYPAILCKSSQYCTPGDILNPISVCDSIPEMCRDNKPPANFTAVHYEKYFEDNNISNGTSEVLRIPLKSYLECSIVSGSGKRACDGDVILGSYYSKSRTPNFCYTLFSHWKNPNAKVQTIKKSETIQLSIHVDCSFRANEDLPASVVALPQYNCMGYPGAQMSIHSRNMVDSPFDGGKSFSGEKRLLPPPYQTNCTDYNPAWAARGGVGPLNQLMVIEECRLNASLQKLGCVPFFINYPHNETICKYCEDCPEVTQIGHECAKQLDHFNQPCDSIEYIMSVKESVINIEKVFSNKSVQPSEVINVKEKSYNCTFDKKFSKQCQSVLIEIGFNDYEIQSMTYNAKFESVELFSVIGGYMGMYLGISIVAVYDFFEALLLKFLAHLKRRQRHRKKLDANRTKIDPWSRHQKWDDFAYPYSSVGLRKRWATPPRDMY</sequence>
<keyword evidence="6 13" id="KW-1133">Transmembrane helix</keyword>
<proteinExistence type="inferred from homology"/>
<dbReference type="Gene3D" id="1.10.287.770">
    <property type="entry name" value="YojJ-like"/>
    <property type="match status" value="1"/>
</dbReference>
<organism evidence="14 15">
    <name type="scientific">Oedothorax gibbosus</name>
    <dbReference type="NCBI Taxonomy" id="931172"/>
    <lineage>
        <taxon>Eukaryota</taxon>
        <taxon>Metazoa</taxon>
        <taxon>Ecdysozoa</taxon>
        <taxon>Arthropoda</taxon>
        <taxon>Chelicerata</taxon>
        <taxon>Arachnida</taxon>
        <taxon>Araneae</taxon>
        <taxon>Araneomorphae</taxon>
        <taxon>Entelegynae</taxon>
        <taxon>Araneoidea</taxon>
        <taxon>Linyphiidae</taxon>
        <taxon>Erigoninae</taxon>
        <taxon>Oedothorax</taxon>
    </lineage>
</organism>
<keyword evidence="3 12" id="KW-0813">Transport</keyword>
<evidence type="ECO:0000256" key="4">
    <source>
        <dbReference type="ARBA" id="ARBA00022461"/>
    </source>
</evidence>
<keyword evidence="9 13" id="KW-0472">Membrane</keyword>
<protein>
    <submittedName>
        <fullName evidence="14">Uncharacterized protein</fullName>
    </submittedName>
</protein>
<keyword evidence="7" id="KW-0915">Sodium</keyword>
<keyword evidence="8 12" id="KW-0406">Ion transport</keyword>
<keyword evidence="5 12" id="KW-0812">Transmembrane</keyword>
<evidence type="ECO:0000256" key="11">
    <source>
        <dbReference type="ARBA" id="ARBA00023303"/>
    </source>
</evidence>
<keyword evidence="4 12" id="KW-0894">Sodium channel</keyword>
<name>A0AAV6UCS7_9ARAC</name>
<feature type="transmembrane region" description="Helical" evidence="13">
    <location>
        <begin position="423"/>
        <end position="445"/>
    </location>
</feature>
<evidence type="ECO:0000256" key="5">
    <source>
        <dbReference type="ARBA" id="ARBA00022692"/>
    </source>
</evidence>
<keyword evidence="10 12" id="KW-0739">Sodium transport</keyword>
<evidence type="ECO:0000256" key="1">
    <source>
        <dbReference type="ARBA" id="ARBA00004141"/>
    </source>
</evidence>
<dbReference type="PANTHER" id="PTHR11690">
    <property type="entry name" value="AMILORIDE-SENSITIVE SODIUM CHANNEL-RELATED"/>
    <property type="match status" value="1"/>
</dbReference>
<evidence type="ECO:0000313" key="15">
    <source>
        <dbReference type="Proteomes" id="UP000827092"/>
    </source>
</evidence>
<dbReference type="EMBL" id="JAFNEN010000504">
    <property type="protein sequence ID" value="KAG8181638.1"/>
    <property type="molecule type" value="Genomic_DNA"/>
</dbReference>
<evidence type="ECO:0000256" key="12">
    <source>
        <dbReference type="RuleBase" id="RU000679"/>
    </source>
</evidence>
<dbReference type="Pfam" id="PF00858">
    <property type="entry name" value="ASC"/>
    <property type="match status" value="1"/>
</dbReference>
<evidence type="ECO:0000256" key="6">
    <source>
        <dbReference type="ARBA" id="ARBA00022989"/>
    </source>
</evidence>
<evidence type="ECO:0000256" key="3">
    <source>
        <dbReference type="ARBA" id="ARBA00022448"/>
    </source>
</evidence>
<comment type="similarity">
    <text evidence="2 12">Belongs to the amiloride-sensitive sodium channel (TC 1.A.6) family.</text>
</comment>
<evidence type="ECO:0000256" key="2">
    <source>
        <dbReference type="ARBA" id="ARBA00007193"/>
    </source>
</evidence>
<keyword evidence="15" id="KW-1185">Reference proteome</keyword>
<evidence type="ECO:0000313" key="14">
    <source>
        <dbReference type="EMBL" id="KAG8181638.1"/>
    </source>
</evidence>
<feature type="transmembrane region" description="Helical" evidence="13">
    <location>
        <begin position="7"/>
        <end position="25"/>
    </location>
</feature>
<evidence type="ECO:0000256" key="9">
    <source>
        <dbReference type="ARBA" id="ARBA00023136"/>
    </source>
</evidence>
<gene>
    <name evidence="14" type="ORF">JTE90_015280</name>
</gene>
<reference evidence="14 15" key="1">
    <citation type="journal article" date="2022" name="Nat. Ecol. Evol.">
        <title>A masculinizing supergene underlies an exaggerated male reproductive morph in a spider.</title>
        <authorList>
            <person name="Hendrickx F."/>
            <person name="De Corte Z."/>
            <person name="Sonet G."/>
            <person name="Van Belleghem S.M."/>
            <person name="Kostlbacher S."/>
            <person name="Vangestel C."/>
        </authorList>
    </citation>
    <scope>NUCLEOTIDE SEQUENCE [LARGE SCALE GENOMIC DNA]</scope>
    <source>
        <strain evidence="14">W744_W776</strain>
    </source>
</reference>
<dbReference type="GO" id="GO:0015280">
    <property type="term" value="F:ligand-gated sodium channel activity"/>
    <property type="evidence" value="ECO:0007669"/>
    <property type="project" value="TreeGrafter"/>
</dbReference>